<evidence type="ECO:0000256" key="1">
    <source>
        <dbReference type="SAM" id="MobiDB-lite"/>
    </source>
</evidence>
<dbReference type="Proteomes" id="UP001151760">
    <property type="component" value="Unassembled WGS sequence"/>
</dbReference>
<evidence type="ECO:0000313" key="2">
    <source>
        <dbReference type="EMBL" id="GJU02725.1"/>
    </source>
</evidence>
<feature type="compositionally biased region" description="Polar residues" evidence="1">
    <location>
        <begin position="8"/>
        <end position="31"/>
    </location>
</feature>
<comment type="caution">
    <text evidence="2">The sequence shown here is derived from an EMBL/GenBank/DDBJ whole genome shotgun (WGS) entry which is preliminary data.</text>
</comment>
<accession>A0ABQ5ISL1</accession>
<feature type="region of interest" description="Disordered" evidence="1">
    <location>
        <begin position="1"/>
        <end position="31"/>
    </location>
</feature>
<name>A0ABQ5ISL1_9ASTR</name>
<reference evidence="2" key="1">
    <citation type="journal article" date="2022" name="Int. J. Mol. Sci.">
        <title>Draft Genome of Tanacetum Coccineum: Genomic Comparison of Closely Related Tanacetum-Family Plants.</title>
        <authorList>
            <person name="Yamashiro T."/>
            <person name="Shiraishi A."/>
            <person name="Nakayama K."/>
            <person name="Satake H."/>
        </authorList>
    </citation>
    <scope>NUCLEOTIDE SEQUENCE</scope>
</reference>
<reference evidence="2" key="2">
    <citation type="submission" date="2022-01" db="EMBL/GenBank/DDBJ databases">
        <authorList>
            <person name="Yamashiro T."/>
            <person name="Shiraishi A."/>
            <person name="Satake H."/>
            <person name="Nakayama K."/>
        </authorList>
    </citation>
    <scope>NUCLEOTIDE SEQUENCE</scope>
</reference>
<keyword evidence="3" id="KW-1185">Reference proteome</keyword>
<sequence>MDKEKIINTKTLSTKTTLAQPTSKPLTHSQVPVTETRYADEREMGDGIPTQSSATGGASDWSIFVIPNTFSRMPVIQVQENMSIGAERRGNGRVKGKNAQRM</sequence>
<dbReference type="EMBL" id="BQNB010021088">
    <property type="protein sequence ID" value="GJU02725.1"/>
    <property type="molecule type" value="Genomic_DNA"/>
</dbReference>
<gene>
    <name evidence="2" type="ORF">Tco_1113063</name>
</gene>
<evidence type="ECO:0000313" key="3">
    <source>
        <dbReference type="Proteomes" id="UP001151760"/>
    </source>
</evidence>
<organism evidence="2 3">
    <name type="scientific">Tanacetum coccineum</name>
    <dbReference type="NCBI Taxonomy" id="301880"/>
    <lineage>
        <taxon>Eukaryota</taxon>
        <taxon>Viridiplantae</taxon>
        <taxon>Streptophyta</taxon>
        <taxon>Embryophyta</taxon>
        <taxon>Tracheophyta</taxon>
        <taxon>Spermatophyta</taxon>
        <taxon>Magnoliopsida</taxon>
        <taxon>eudicotyledons</taxon>
        <taxon>Gunneridae</taxon>
        <taxon>Pentapetalae</taxon>
        <taxon>asterids</taxon>
        <taxon>campanulids</taxon>
        <taxon>Asterales</taxon>
        <taxon>Asteraceae</taxon>
        <taxon>Asteroideae</taxon>
        <taxon>Anthemideae</taxon>
        <taxon>Anthemidinae</taxon>
        <taxon>Tanacetum</taxon>
    </lineage>
</organism>
<protein>
    <submittedName>
        <fullName evidence="2">Uncharacterized protein</fullName>
    </submittedName>
</protein>
<proteinExistence type="predicted"/>